<evidence type="ECO:0000256" key="2">
    <source>
        <dbReference type="ARBA" id="ARBA00022692"/>
    </source>
</evidence>
<accession>A0AAE9ZLL0</accession>
<dbReference type="InterPro" id="IPR019133">
    <property type="entry name" value="MIC60"/>
</dbReference>
<gene>
    <name evidence="7" type="ORF">PUV54_06985</name>
</gene>
<dbReference type="Proteomes" id="UP001214043">
    <property type="component" value="Chromosome"/>
</dbReference>
<evidence type="ECO:0000313" key="8">
    <source>
        <dbReference type="Proteomes" id="UP001214043"/>
    </source>
</evidence>
<evidence type="ECO:0000256" key="6">
    <source>
        <dbReference type="SAM" id="Phobius"/>
    </source>
</evidence>
<feature type="region of interest" description="Disordered" evidence="5">
    <location>
        <begin position="88"/>
        <end position="254"/>
    </location>
</feature>
<dbReference type="KEGG" id="hfl:PUV54_06985"/>
<dbReference type="EMBL" id="CP118166">
    <property type="protein sequence ID" value="WDI32940.1"/>
    <property type="molecule type" value="Genomic_DNA"/>
</dbReference>
<feature type="compositionally biased region" description="Polar residues" evidence="5">
    <location>
        <begin position="88"/>
        <end position="106"/>
    </location>
</feature>
<keyword evidence="8" id="KW-1185">Reference proteome</keyword>
<keyword evidence="4 6" id="KW-0472">Membrane</keyword>
<evidence type="ECO:0000256" key="5">
    <source>
        <dbReference type="SAM" id="MobiDB-lite"/>
    </source>
</evidence>
<dbReference type="GO" id="GO:0016020">
    <property type="term" value="C:membrane"/>
    <property type="evidence" value="ECO:0007669"/>
    <property type="project" value="UniProtKB-SubCell"/>
</dbReference>
<feature type="compositionally biased region" description="Acidic residues" evidence="5">
    <location>
        <begin position="38"/>
        <end position="50"/>
    </location>
</feature>
<evidence type="ECO:0000313" key="7">
    <source>
        <dbReference type="EMBL" id="WDI32940.1"/>
    </source>
</evidence>
<protein>
    <submittedName>
        <fullName evidence="7">Mitofilin family membrane protein</fullName>
    </submittedName>
</protein>
<dbReference type="Pfam" id="PF09731">
    <property type="entry name" value="Mitofilin"/>
    <property type="match status" value="1"/>
</dbReference>
<proteinExistence type="predicted"/>
<dbReference type="AlphaFoldDB" id="A0AAE9ZLL0"/>
<sequence length="495" mass="51713">MSENGNKPEDDADKTGAPEVEAEVVEETDGAASAFDETPPDVEEALAGAEEELGGRKSTLTPGVMLFFAFVIVAVIALGVWRFQSAGQTQAPTQDETGSIDTNVNERSSDPDEANEPVAVPIEPQSSVDDAKIGNLQGDDLKPEQSPPAQNGGFLPPVTKEGAEKLANSVEEGAKEAMRRIQEAEAAVENGSENQSADEVTGFDVEEAETDSNQSSASSDAAPANTENEPPVMEQGLVNRDDPIVQEPPGLGAEKLANDLDDLRRETARLEGALKAEQARNVELAAEIASLRESFETALAARDERYAGEISAMRTSLQKIQNTEVEGATDKLKATLALRALQRKVEAGAPFASELTAVAEYAPEEASKLAPYAHDGVPTEMELQEGFDAAARAGLAAAGLEKAGGGVSGVIARAQSLVSVRPAAPQTGDTPRAVISRAEHALGEGDLTSALNELASLPPSAQEAMTGWVELARSSSLASSVLNTLSDRFAANGSE</sequence>
<feature type="transmembrane region" description="Helical" evidence="6">
    <location>
        <begin position="64"/>
        <end position="83"/>
    </location>
</feature>
<organism evidence="7 8">
    <name type="scientific">Hyphococcus flavus</name>
    <dbReference type="NCBI Taxonomy" id="1866326"/>
    <lineage>
        <taxon>Bacteria</taxon>
        <taxon>Pseudomonadati</taxon>
        <taxon>Pseudomonadota</taxon>
        <taxon>Alphaproteobacteria</taxon>
        <taxon>Parvularculales</taxon>
        <taxon>Parvularculaceae</taxon>
        <taxon>Hyphococcus</taxon>
    </lineage>
</organism>
<evidence type="ECO:0000256" key="3">
    <source>
        <dbReference type="ARBA" id="ARBA00022989"/>
    </source>
</evidence>
<evidence type="ECO:0000256" key="1">
    <source>
        <dbReference type="ARBA" id="ARBA00004370"/>
    </source>
</evidence>
<feature type="region of interest" description="Disordered" evidence="5">
    <location>
        <begin position="1"/>
        <end position="50"/>
    </location>
</feature>
<feature type="compositionally biased region" description="Acidic residues" evidence="5">
    <location>
        <begin position="20"/>
        <end position="29"/>
    </location>
</feature>
<comment type="subcellular location">
    <subcellularLocation>
        <location evidence="1">Membrane</location>
    </subcellularLocation>
</comment>
<feature type="compositionally biased region" description="Basic and acidic residues" evidence="5">
    <location>
        <begin position="1"/>
        <end position="16"/>
    </location>
</feature>
<keyword evidence="3 6" id="KW-1133">Transmembrane helix</keyword>
<dbReference type="RefSeq" id="WP_274494895.1">
    <property type="nucleotide sequence ID" value="NZ_CP118166.1"/>
</dbReference>
<keyword evidence="2 6" id="KW-0812">Transmembrane</keyword>
<feature type="compositionally biased region" description="Basic and acidic residues" evidence="5">
    <location>
        <begin position="172"/>
        <end position="183"/>
    </location>
</feature>
<feature type="compositionally biased region" description="Low complexity" evidence="5">
    <location>
        <begin position="211"/>
        <end position="226"/>
    </location>
</feature>
<evidence type="ECO:0000256" key="4">
    <source>
        <dbReference type="ARBA" id="ARBA00023136"/>
    </source>
</evidence>
<reference evidence="7" key="1">
    <citation type="submission" date="2023-02" db="EMBL/GenBank/DDBJ databases">
        <title>Genome sequence of Hyphococcus flavus.</title>
        <authorList>
            <person name="Rong J.-C."/>
            <person name="Zhao Q."/>
            <person name="Yi M."/>
            <person name="Wu J.-Y."/>
        </authorList>
    </citation>
    <scope>NUCLEOTIDE SEQUENCE</scope>
    <source>
        <strain evidence="7">MCCC 1K03223</strain>
    </source>
</reference>
<name>A0AAE9ZLL0_9PROT</name>